<evidence type="ECO:0000259" key="8">
    <source>
        <dbReference type="PROSITE" id="PS50146"/>
    </source>
</evidence>
<evidence type="ECO:0000256" key="4">
    <source>
        <dbReference type="ARBA" id="ARBA00022741"/>
    </source>
</evidence>
<keyword evidence="4" id="KW-0547">Nucleotide-binding</keyword>
<dbReference type="InterPro" id="IPR037607">
    <property type="entry name" value="DGK"/>
</dbReference>
<dbReference type="InterPro" id="IPR000756">
    <property type="entry name" value="Diacylglycerol_kin_accessory"/>
</dbReference>
<dbReference type="InterPro" id="IPR016064">
    <property type="entry name" value="NAD/diacylglycerol_kinase_sf"/>
</dbReference>
<dbReference type="Pfam" id="PF00609">
    <property type="entry name" value="DAGK_acc"/>
    <property type="match status" value="1"/>
</dbReference>
<dbReference type="OrthoDB" id="242257at2759"/>
<dbReference type="InterPro" id="IPR001206">
    <property type="entry name" value="Diacylglycerol_kinase_cat_dom"/>
</dbReference>
<evidence type="ECO:0000313" key="9">
    <source>
        <dbReference type="EMBL" id="CAF1032975.1"/>
    </source>
</evidence>
<evidence type="ECO:0000256" key="3">
    <source>
        <dbReference type="ARBA" id="ARBA00022679"/>
    </source>
</evidence>
<protein>
    <recommendedName>
        <fullName evidence="2">diacylglycerol kinase (ATP)</fullName>
        <ecNumber evidence="2">2.7.1.107</ecNumber>
    </recommendedName>
</protein>
<dbReference type="PANTHER" id="PTHR11255">
    <property type="entry name" value="DIACYLGLYCEROL KINASE"/>
    <property type="match status" value="1"/>
</dbReference>
<proteinExistence type="inferred from homology"/>
<comment type="caution">
    <text evidence="9">The sequence shown here is derived from an EMBL/GenBank/DDBJ whole genome shotgun (WGS) entry which is preliminary data.</text>
</comment>
<dbReference type="EC" id="2.7.1.107" evidence="2"/>
<evidence type="ECO:0000256" key="7">
    <source>
        <dbReference type="SAM" id="MobiDB-lite"/>
    </source>
</evidence>
<reference evidence="9" key="1">
    <citation type="submission" date="2021-02" db="EMBL/GenBank/DDBJ databases">
        <authorList>
            <person name="Nowell W R."/>
        </authorList>
    </citation>
    <scope>NUCLEOTIDE SEQUENCE</scope>
    <source>
        <strain evidence="9">Ploen Becks lab</strain>
    </source>
</reference>
<keyword evidence="5" id="KW-0418">Kinase</keyword>
<evidence type="ECO:0000256" key="1">
    <source>
        <dbReference type="ARBA" id="ARBA00009280"/>
    </source>
</evidence>
<dbReference type="PROSITE" id="PS50146">
    <property type="entry name" value="DAGK"/>
    <property type="match status" value="1"/>
</dbReference>
<keyword evidence="10" id="KW-1185">Reference proteome</keyword>
<dbReference type="Gene3D" id="2.60.200.40">
    <property type="match status" value="1"/>
</dbReference>
<dbReference type="GO" id="GO:0007200">
    <property type="term" value="P:phospholipase C-activating G protein-coupled receptor signaling pathway"/>
    <property type="evidence" value="ECO:0007669"/>
    <property type="project" value="InterPro"/>
</dbReference>
<dbReference type="EMBL" id="CAJNOC010004767">
    <property type="protein sequence ID" value="CAF1032975.1"/>
    <property type="molecule type" value="Genomic_DNA"/>
</dbReference>
<dbReference type="GO" id="GO:0005524">
    <property type="term" value="F:ATP binding"/>
    <property type="evidence" value="ECO:0007669"/>
    <property type="project" value="UniProtKB-KW"/>
</dbReference>
<dbReference type="Proteomes" id="UP000663879">
    <property type="component" value="Unassembled WGS sequence"/>
</dbReference>
<comment type="similarity">
    <text evidence="1">Belongs to the eukaryotic diacylglycerol kinase family.</text>
</comment>
<dbReference type="SUPFAM" id="SSF111331">
    <property type="entry name" value="NAD kinase/diacylglycerol kinase-like"/>
    <property type="match status" value="1"/>
</dbReference>
<organism evidence="9 10">
    <name type="scientific">Brachionus calyciflorus</name>
    <dbReference type="NCBI Taxonomy" id="104777"/>
    <lineage>
        <taxon>Eukaryota</taxon>
        <taxon>Metazoa</taxon>
        <taxon>Spiralia</taxon>
        <taxon>Gnathifera</taxon>
        <taxon>Rotifera</taxon>
        <taxon>Eurotatoria</taxon>
        <taxon>Monogononta</taxon>
        <taxon>Pseudotrocha</taxon>
        <taxon>Ploima</taxon>
        <taxon>Brachionidae</taxon>
        <taxon>Brachionus</taxon>
    </lineage>
</organism>
<dbReference type="GO" id="GO:0004143">
    <property type="term" value="F:ATP-dependent diacylglycerol kinase activity"/>
    <property type="evidence" value="ECO:0007669"/>
    <property type="project" value="UniProtKB-EC"/>
</dbReference>
<accession>A0A814J0K3</accession>
<keyword evidence="3" id="KW-0808">Transferase</keyword>
<dbReference type="Pfam" id="PF00781">
    <property type="entry name" value="DAGK_cat"/>
    <property type="match status" value="1"/>
</dbReference>
<feature type="domain" description="DAGKc" evidence="8">
    <location>
        <begin position="1"/>
        <end position="57"/>
    </location>
</feature>
<evidence type="ECO:0000256" key="5">
    <source>
        <dbReference type="ARBA" id="ARBA00022777"/>
    </source>
</evidence>
<dbReference type="AlphaFoldDB" id="A0A814J0K3"/>
<gene>
    <name evidence="9" type="ORF">OXX778_LOCUS17962</name>
</gene>
<feature type="non-terminal residue" evidence="9">
    <location>
        <position position="1"/>
    </location>
</feature>
<feature type="non-terminal residue" evidence="9">
    <location>
        <position position="829"/>
    </location>
</feature>
<keyword evidence="6" id="KW-0067">ATP-binding</keyword>
<dbReference type="GO" id="GO:0016020">
    <property type="term" value="C:membrane"/>
    <property type="evidence" value="ECO:0007669"/>
    <property type="project" value="TreeGrafter"/>
</dbReference>
<dbReference type="SMART" id="SM00045">
    <property type="entry name" value="DAGKa"/>
    <property type="match status" value="1"/>
</dbReference>
<feature type="region of interest" description="Disordered" evidence="7">
    <location>
        <begin position="313"/>
        <end position="337"/>
    </location>
</feature>
<name>A0A814J0K3_9BILA</name>
<evidence type="ECO:0000256" key="2">
    <source>
        <dbReference type="ARBA" id="ARBA00012133"/>
    </source>
</evidence>
<sequence length="829" mass="91488">KYEPAVCILPLGTGNDLSRTLNWGQGYVGDVEIEDILQEIDRSKFIKLDRWEVKIDKNDLKNKINSKDTQIKYMNNYLSIGCDALVTLNFHRERKNLFFPNRIINKLIYFKYGTIDTFLKECRTLTENLELELDGKIIELPHLESIVVLNISHWGGGVEPWGIGKGKSLFPEPRIDDGCLEVFGIYSSFHIAQLQVGLAEPFRIGRAKKIRIKTCKRFPIQIDGEPFEQNSAIFEISLNRQMIGPTMAETLPGIGHKIRVKDDCGHKKYNLSKLNPESSTICLVLRHGLASLTTESSNNRGTDVTSAPVTSKAVGVTTPPATTASKASTSSAAPTTTTLPADNPLLKNINSDVFKLVLNFLPLMMNNAESVAALDRNRNDLFRELDKIDWSVNCSLGEVYMRLLEDEFVRNRNDSVVTEERLKKGARCKRDCNFDRLLNANYTDEKANFTRAILPSMDPTVSPLCRDTIAKFIAPPAEAPITANSIIQYAAGAPLGSVYRPDQLTNVPAGDALQIIQAFQGNLDLISSKTLAVKLDENTPFTSVISVAGLVRPEILKKASPSDLANNIQSFASTVDSSQALVISSTVAKTNNSDDVFNFLKNAGTRFADKISFARLIALSVNISALPDEAIPSTYRHKQLNDALNAGKSLADLDSSTLKLVVTKVSRDEISKIPADKKSDAVINMLTAYSESANSLTSNQRSAFLGGFLESLANLTKQQKIDRFNSLTTAQVEALAEIIVSANSSVYEWLRDSTQFITVINKNSKLSSEKCCSFLYRSRVEYSMEAIKKLVPNPANIRAIHLESLGSCFAALIPVEYLSALADADFKSQ</sequence>
<dbReference type="PANTHER" id="PTHR11255:SF118">
    <property type="entry name" value="DIACYLGLYCEROL KINASE EPSILON"/>
    <property type="match status" value="1"/>
</dbReference>
<evidence type="ECO:0000256" key="6">
    <source>
        <dbReference type="ARBA" id="ARBA00022840"/>
    </source>
</evidence>
<evidence type="ECO:0000313" key="10">
    <source>
        <dbReference type="Proteomes" id="UP000663879"/>
    </source>
</evidence>
<feature type="compositionally biased region" description="Low complexity" evidence="7">
    <location>
        <begin position="317"/>
        <end position="337"/>
    </location>
</feature>